<dbReference type="InterPro" id="IPR012337">
    <property type="entry name" value="RNaseH-like_sf"/>
</dbReference>
<organism evidence="18 19">
    <name type="scientific">Brachionus calyciflorus</name>
    <dbReference type="NCBI Taxonomy" id="104777"/>
    <lineage>
        <taxon>Eukaryota</taxon>
        <taxon>Metazoa</taxon>
        <taxon>Spiralia</taxon>
        <taxon>Gnathifera</taxon>
        <taxon>Rotifera</taxon>
        <taxon>Eurotatoria</taxon>
        <taxon>Monogononta</taxon>
        <taxon>Pseudotrocha</taxon>
        <taxon>Ploima</taxon>
        <taxon>Brachionidae</taxon>
        <taxon>Brachionus</taxon>
    </lineage>
</organism>
<proteinExistence type="predicted"/>
<dbReference type="InterPro" id="IPR057670">
    <property type="entry name" value="SH3_retrovirus"/>
</dbReference>
<keyword evidence="5" id="KW-0479">Metal-binding</keyword>
<keyword evidence="9" id="KW-0067">ATP-binding</keyword>
<feature type="region of interest" description="Disordered" evidence="16">
    <location>
        <begin position="433"/>
        <end position="506"/>
    </location>
</feature>
<dbReference type="GO" id="GO:0004519">
    <property type="term" value="F:endonuclease activity"/>
    <property type="evidence" value="ECO:0007669"/>
    <property type="project" value="UniProtKB-KW"/>
</dbReference>
<evidence type="ECO:0000256" key="4">
    <source>
        <dbReference type="ARBA" id="ARBA00022722"/>
    </source>
</evidence>
<evidence type="ECO:0000256" key="14">
    <source>
        <dbReference type="ARBA" id="ARBA00023113"/>
    </source>
</evidence>
<dbReference type="Pfam" id="PF22936">
    <property type="entry name" value="Pol_BBD"/>
    <property type="match status" value="1"/>
</dbReference>
<keyword evidence="15" id="KW-0233">DNA recombination</keyword>
<dbReference type="GO" id="GO:0006310">
    <property type="term" value="P:DNA recombination"/>
    <property type="evidence" value="ECO:0007669"/>
    <property type="project" value="UniProtKB-KW"/>
</dbReference>
<evidence type="ECO:0000313" key="19">
    <source>
        <dbReference type="Proteomes" id="UP000663879"/>
    </source>
</evidence>
<keyword evidence="13" id="KW-0808">Transferase</keyword>
<keyword evidence="10" id="KW-0460">Magnesium</keyword>
<evidence type="ECO:0000256" key="15">
    <source>
        <dbReference type="ARBA" id="ARBA00023172"/>
    </source>
</evidence>
<keyword evidence="11" id="KW-0229">DNA integration</keyword>
<keyword evidence="3" id="KW-0645">Protease</keyword>
<evidence type="ECO:0000256" key="16">
    <source>
        <dbReference type="SAM" id="MobiDB-lite"/>
    </source>
</evidence>
<keyword evidence="14" id="KW-0917">Virion maturation</keyword>
<accession>A0A813QJM0</accession>
<dbReference type="Pfam" id="PF25597">
    <property type="entry name" value="SH3_retrovirus"/>
    <property type="match status" value="1"/>
</dbReference>
<dbReference type="OrthoDB" id="413361at2759"/>
<feature type="compositionally biased region" description="Basic and acidic residues" evidence="16">
    <location>
        <begin position="464"/>
        <end position="478"/>
    </location>
</feature>
<gene>
    <name evidence="18" type="ORF">OXX778_LOCUS4774</name>
</gene>
<dbReference type="AlphaFoldDB" id="A0A813QJM0"/>
<dbReference type="InterPro" id="IPR039537">
    <property type="entry name" value="Retrotran_Ty1/copia-like"/>
</dbReference>
<evidence type="ECO:0000256" key="9">
    <source>
        <dbReference type="ARBA" id="ARBA00022840"/>
    </source>
</evidence>
<dbReference type="GO" id="GO:0006508">
    <property type="term" value="P:proteolysis"/>
    <property type="evidence" value="ECO:0007669"/>
    <property type="project" value="UniProtKB-KW"/>
</dbReference>
<keyword evidence="12" id="KW-0695">RNA-directed DNA polymerase</keyword>
<feature type="domain" description="Integrase catalytic" evidence="17">
    <location>
        <begin position="256"/>
        <end position="344"/>
    </location>
</feature>
<evidence type="ECO:0000256" key="7">
    <source>
        <dbReference type="ARBA" id="ARBA00022759"/>
    </source>
</evidence>
<comment type="caution">
    <text evidence="18">The sequence shown here is derived from an EMBL/GenBank/DDBJ whole genome shotgun (WGS) entry which is preliminary data.</text>
</comment>
<keyword evidence="19" id="KW-1185">Reference proteome</keyword>
<keyword evidence="8" id="KW-0378">Hydrolase</keyword>
<keyword evidence="7" id="KW-0255">Endonuclease</keyword>
<dbReference type="PANTHER" id="PTHR42648">
    <property type="entry name" value="TRANSPOSASE, PUTATIVE-RELATED"/>
    <property type="match status" value="1"/>
</dbReference>
<evidence type="ECO:0000256" key="10">
    <source>
        <dbReference type="ARBA" id="ARBA00022842"/>
    </source>
</evidence>
<evidence type="ECO:0000256" key="3">
    <source>
        <dbReference type="ARBA" id="ARBA00022670"/>
    </source>
</evidence>
<evidence type="ECO:0000256" key="2">
    <source>
        <dbReference type="ARBA" id="ARBA00022612"/>
    </source>
</evidence>
<dbReference type="GO" id="GO:0046872">
    <property type="term" value="F:metal ion binding"/>
    <property type="evidence" value="ECO:0007669"/>
    <property type="project" value="UniProtKB-KW"/>
</dbReference>
<keyword evidence="13" id="KW-0239">DNA-directed DNA polymerase</keyword>
<keyword evidence="2" id="KW-1188">Viral release from host cell</keyword>
<dbReference type="InterPro" id="IPR054722">
    <property type="entry name" value="PolX-like_BBD"/>
</dbReference>
<dbReference type="Proteomes" id="UP000663879">
    <property type="component" value="Unassembled WGS sequence"/>
</dbReference>
<evidence type="ECO:0000256" key="1">
    <source>
        <dbReference type="ARBA" id="ARBA00002180"/>
    </source>
</evidence>
<evidence type="ECO:0000256" key="8">
    <source>
        <dbReference type="ARBA" id="ARBA00022801"/>
    </source>
</evidence>
<dbReference type="GO" id="GO:0003887">
    <property type="term" value="F:DNA-directed DNA polymerase activity"/>
    <property type="evidence" value="ECO:0007669"/>
    <property type="project" value="UniProtKB-KW"/>
</dbReference>
<evidence type="ECO:0000256" key="6">
    <source>
        <dbReference type="ARBA" id="ARBA00022741"/>
    </source>
</evidence>
<evidence type="ECO:0000313" key="18">
    <source>
        <dbReference type="EMBL" id="CAF0767559.1"/>
    </source>
</evidence>
<dbReference type="GO" id="GO:0008233">
    <property type="term" value="F:peptidase activity"/>
    <property type="evidence" value="ECO:0007669"/>
    <property type="project" value="UniProtKB-KW"/>
</dbReference>
<dbReference type="PANTHER" id="PTHR42648:SF11">
    <property type="entry name" value="TRANSPOSON TY4-P GAG-POL POLYPROTEIN"/>
    <property type="match status" value="1"/>
</dbReference>
<dbReference type="InterPro" id="IPR036397">
    <property type="entry name" value="RNaseH_sf"/>
</dbReference>
<keyword evidence="6" id="KW-0547">Nucleotide-binding</keyword>
<dbReference type="Gene3D" id="3.30.420.10">
    <property type="entry name" value="Ribonuclease H-like superfamily/Ribonuclease H"/>
    <property type="match status" value="1"/>
</dbReference>
<evidence type="ECO:0000256" key="11">
    <source>
        <dbReference type="ARBA" id="ARBA00022908"/>
    </source>
</evidence>
<comment type="function">
    <text evidence="1">The aspartyl protease (PR) mediates the proteolytic cleavages of the Gag and Gag-Pol polyproteins after assembly of the VLP.</text>
</comment>
<evidence type="ECO:0000256" key="13">
    <source>
        <dbReference type="ARBA" id="ARBA00022932"/>
    </source>
</evidence>
<name>A0A813QJM0_9BILA</name>
<protein>
    <recommendedName>
        <fullName evidence="17">Integrase catalytic domain-containing protein</fullName>
    </recommendedName>
</protein>
<dbReference type="GO" id="GO:0015074">
    <property type="term" value="P:DNA integration"/>
    <property type="evidence" value="ECO:0007669"/>
    <property type="project" value="UniProtKB-KW"/>
</dbReference>
<evidence type="ECO:0000256" key="12">
    <source>
        <dbReference type="ARBA" id="ARBA00022918"/>
    </source>
</evidence>
<dbReference type="GO" id="GO:0003964">
    <property type="term" value="F:RNA-directed DNA polymerase activity"/>
    <property type="evidence" value="ECO:0007669"/>
    <property type="project" value="UniProtKB-KW"/>
</dbReference>
<dbReference type="GO" id="GO:0005524">
    <property type="term" value="F:ATP binding"/>
    <property type="evidence" value="ECO:0007669"/>
    <property type="project" value="UniProtKB-KW"/>
</dbReference>
<reference evidence="18" key="1">
    <citation type="submission" date="2021-02" db="EMBL/GenBank/DDBJ databases">
        <authorList>
            <person name="Nowell W R."/>
        </authorList>
    </citation>
    <scope>NUCLEOTIDE SEQUENCE</scope>
    <source>
        <strain evidence="18">Ploen Becks lab</strain>
    </source>
</reference>
<dbReference type="InterPro" id="IPR001584">
    <property type="entry name" value="Integrase_cat-core"/>
</dbReference>
<feature type="compositionally biased region" description="Polar residues" evidence="16">
    <location>
        <begin position="450"/>
        <end position="462"/>
    </location>
</feature>
<dbReference type="GO" id="GO:0003676">
    <property type="term" value="F:nucleic acid binding"/>
    <property type="evidence" value="ECO:0007669"/>
    <property type="project" value="InterPro"/>
</dbReference>
<dbReference type="EMBL" id="CAJNOC010000486">
    <property type="protein sequence ID" value="CAF0767559.1"/>
    <property type="molecule type" value="Genomic_DNA"/>
</dbReference>
<dbReference type="SUPFAM" id="SSF53098">
    <property type="entry name" value="Ribonuclease H-like"/>
    <property type="match status" value="1"/>
</dbReference>
<dbReference type="Pfam" id="PF13976">
    <property type="entry name" value="gag_pre-integrs"/>
    <property type="match status" value="1"/>
</dbReference>
<sequence>MTESIESVRFNTKKLDGTDFVLWKDKVLSALKATQCSEAIIEDFKSSEEENTLKDEKAKSTIKVGDGRSLKVQGIGDIHSQINLKGQLKNIKIKDVLFVPDLSVNLISIEKLSQKGYHMIFDKESCMIVFNDVLMAKGLRWEQNKNLYEIKLFFPVSLKSSDVKLWHFRLGHLSLENMKKLRVKDLVFRNENLKKDFCESCTLGKSTKLPHKNKTKHQIDENKVTIHSDLVRPLKTASIGSKIYILTYLCSRSEYFYLTNEFQKLLKDSGIQHNTSVKYCPQMNEKAERLNRTLIEKARYMLIGSNCHINLWSGALDTSNYLRKRSPSSALNGKSPFEVFYGVLPKLSHLRVLGCEAYPLNLNNHGETFETVAKRNCIMIGYRESEVIYWIYDKKNHKVFISRDVRFKENELLGKSETNDFTIEKRQKTRTFKLEESTNDDDYIDKAENQENVSNNDQNGSDLNRVKTFESNEKDKNSCENPIENQAPRRSNRCSKSPDRYNPESYFTQDIVSSNYLNSLESDEINDEPTSLEEAFKSPLKDKWKEAIKSELNTLEENEIWKLTSLPDKKKLIKTKWVFKIKRNSKNVQLDSRQD</sequence>
<dbReference type="InterPro" id="IPR025724">
    <property type="entry name" value="GAG-pre-integrase_dom"/>
</dbReference>
<dbReference type="PROSITE" id="PS50994">
    <property type="entry name" value="INTEGRASE"/>
    <property type="match status" value="1"/>
</dbReference>
<keyword evidence="4" id="KW-0540">Nuclease</keyword>
<evidence type="ECO:0000256" key="5">
    <source>
        <dbReference type="ARBA" id="ARBA00022723"/>
    </source>
</evidence>
<evidence type="ECO:0000259" key="17">
    <source>
        <dbReference type="PROSITE" id="PS50994"/>
    </source>
</evidence>
<keyword evidence="13" id="KW-0548">Nucleotidyltransferase</keyword>